<name>A0A3N4JZK7_9PEZI</name>
<evidence type="ECO:0000313" key="2">
    <source>
        <dbReference type="Proteomes" id="UP000276215"/>
    </source>
</evidence>
<sequence>MLHEACPLMLEGLFQVSTNTLILAPVPMQTQLPGDSIAGRVLSLKQPLFTKLSSHILKRRLPTSSRTSEMGFKEPTSG</sequence>
<protein>
    <submittedName>
        <fullName evidence="1">Uncharacterized protein</fullName>
    </submittedName>
</protein>
<organism evidence="1 2">
    <name type="scientific">Choiromyces venosus 120613-1</name>
    <dbReference type="NCBI Taxonomy" id="1336337"/>
    <lineage>
        <taxon>Eukaryota</taxon>
        <taxon>Fungi</taxon>
        <taxon>Dikarya</taxon>
        <taxon>Ascomycota</taxon>
        <taxon>Pezizomycotina</taxon>
        <taxon>Pezizomycetes</taxon>
        <taxon>Pezizales</taxon>
        <taxon>Tuberaceae</taxon>
        <taxon>Choiromyces</taxon>
    </lineage>
</organism>
<keyword evidence="2" id="KW-1185">Reference proteome</keyword>
<dbReference type="Proteomes" id="UP000276215">
    <property type="component" value="Unassembled WGS sequence"/>
</dbReference>
<evidence type="ECO:0000313" key="1">
    <source>
        <dbReference type="EMBL" id="RPB03786.1"/>
    </source>
</evidence>
<dbReference type="AlphaFoldDB" id="A0A3N4JZK7"/>
<dbReference type="EMBL" id="ML120361">
    <property type="protein sequence ID" value="RPB03786.1"/>
    <property type="molecule type" value="Genomic_DNA"/>
</dbReference>
<accession>A0A3N4JZK7</accession>
<reference evidence="1 2" key="1">
    <citation type="journal article" date="2018" name="Nat. Ecol. Evol.">
        <title>Pezizomycetes genomes reveal the molecular basis of ectomycorrhizal truffle lifestyle.</title>
        <authorList>
            <person name="Murat C."/>
            <person name="Payen T."/>
            <person name="Noel B."/>
            <person name="Kuo A."/>
            <person name="Morin E."/>
            <person name="Chen J."/>
            <person name="Kohler A."/>
            <person name="Krizsan K."/>
            <person name="Balestrini R."/>
            <person name="Da Silva C."/>
            <person name="Montanini B."/>
            <person name="Hainaut M."/>
            <person name="Levati E."/>
            <person name="Barry K.W."/>
            <person name="Belfiori B."/>
            <person name="Cichocki N."/>
            <person name="Clum A."/>
            <person name="Dockter R.B."/>
            <person name="Fauchery L."/>
            <person name="Guy J."/>
            <person name="Iotti M."/>
            <person name="Le Tacon F."/>
            <person name="Lindquist E.A."/>
            <person name="Lipzen A."/>
            <person name="Malagnac F."/>
            <person name="Mello A."/>
            <person name="Molinier V."/>
            <person name="Miyauchi S."/>
            <person name="Poulain J."/>
            <person name="Riccioni C."/>
            <person name="Rubini A."/>
            <person name="Sitrit Y."/>
            <person name="Splivallo R."/>
            <person name="Traeger S."/>
            <person name="Wang M."/>
            <person name="Zifcakova L."/>
            <person name="Wipf D."/>
            <person name="Zambonelli A."/>
            <person name="Paolocci F."/>
            <person name="Nowrousian M."/>
            <person name="Ottonello S."/>
            <person name="Baldrian P."/>
            <person name="Spatafora J.W."/>
            <person name="Henrissat B."/>
            <person name="Nagy L.G."/>
            <person name="Aury J.M."/>
            <person name="Wincker P."/>
            <person name="Grigoriev I.V."/>
            <person name="Bonfante P."/>
            <person name="Martin F.M."/>
        </authorList>
    </citation>
    <scope>NUCLEOTIDE SEQUENCE [LARGE SCALE GENOMIC DNA]</scope>
    <source>
        <strain evidence="1 2">120613-1</strain>
    </source>
</reference>
<proteinExistence type="predicted"/>
<gene>
    <name evidence="1" type="ORF">L873DRAFT_1800293</name>
</gene>